<evidence type="ECO:0000313" key="2">
    <source>
        <dbReference type="EMBL" id="MFC5769689.1"/>
    </source>
</evidence>
<dbReference type="InterPro" id="IPR049945">
    <property type="entry name" value="AAA_22"/>
</dbReference>
<dbReference type="Pfam" id="PF13401">
    <property type="entry name" value="AAA_22"/>
    <property type="match status" value="1"/>
</dbReference>
<dbReference type="Proteomes" id="UP001595974">
    <property type="component" value="Unassembled WGS sequence"/>
</dbReference>
<evidence type="ECO:0000259" key="1">
    <source>
        <dbReference type="Pfam" id="PF13401"/>
    </source>
</evidence>
<evidence type="ECO:0000313" key="3">
    <source>
        <dbReference type="Proteomes" id="UP001595974"/>
    </source>
</evidence>
<sequence>MDSQEGLDVDDRHPVLRGEYAIFTAPIDEMIQTIGNWIDLRVTGGYIYGPSRYGKSKTIKWFLFSLLEERFGTRVPLVVWIRRDSSITEREFWNDLLEAANYEFYDPLKPKSRTVGRYLFTERLYTMALSSRRSFVTLLIDEAHEVTLKEWKWLLGLQNALDARGVRLCVISIGSHGILFQPNYLARTGNAHITARFFSQDMRFRGLRSSKELEFVLNGYDLDSEWPAESGITYLQYFAPDYFKKGKRLAAYSTDIWDAFVKLTPDDVKKQKDYKPEIGMKHVAETVETILRRLQNGEDWDALTEKGELLRVVASTKFTDYMRTIMAKQ</sequence>
<dbReference type="InterPro" id="IPR027417">
    <property type="entry name" value="P-loop_NTPase"/>
</dbReference>
<organism evidence="2 3">
    <name type="scientific">Thauera sinica</name>
    <dbReference type="NCBI Taxonomy" id="2665146"/>
    <lineage>
        <taxon>Bacteria</taxon>
        <taxon>Pseudomonadati</taxon>
        <taxon>Pseudomonadota</taxon>
        <taxon>Betaproteobacteria</taxon>
        <taxon>Rhodocyclales</taxon>
        <taxon>Zoogloeaceae</taxon>
        <taxon>Thauera</taxon>
    </lineage>
</organism>
<dbReference type="Gene3D" id="3.40.50.300">
    <property type="entry name" value="P-loop containing nucleotide triphosphate hydrolases"/>
    <property type="match status" value="1"/>
</dbReference>
<reference evidence="3" key="1">
    <citation type="journal article" date="2019" name="Int. J. Syst. Evol. Microbiol.">
        <title>The Global Catalogue of Microorganisms (GCM) 10K type strain sequencing project: providing services to taxonomists for standard genome sequencing and annotation.</title>
        <authorList>
            <consortium name="The Broad Institute Genomics Platform"/>
            <consortium name="The Broad Institute Genome Sequencing Center for Infectious Disease"/>
            <person name="Wu L."/>
            <person name="Ma J."/>
        </authorList>
    </citation>
    <scope>NUCLEOTIDE SEQUENCE [LARGE SCALE GENOMIC DNA]</scope>
    <source>
        <strain evidence="3">SHR3</strain>
    </source>
</reference>
<proteinExistence type="predicted"/>
<keyword evidence="2" id="KW-0067">ATP-binding</keyword>
<feature type="domain" description="ORC1/DEAH AAA+ ATPase" evidence="1">
    <location>
        <begin position="45"/>
        <end position="178"/>
    </location>
</feature>
<gene>
    <name evidence="2" type="ORF">ACFPTN_09915</name>
</gene>
<dbReference type="SUPFAM" id="SSF52540">
    <property type="entry name" value="P-loop containing nucleoside triphosphate hydrolases"/>
    <property type="match status" value="1"/>
</dbReference>
<dbReference type="RefSeq" id="WP_157748510.1">
    <property type="nucleotide sequence ID" value="NZ_JBHSOG010000031.1"/>
</dbReference>
<accession>A0ABW1AR95</accession>
<protein>
    <submittedName>
        <fullName evidence="2">ATP-binding protein</fullName>
    </submittedName>
</protein>
<name>A0ABW1AR95_9RHOO</name>
<keyword evidence="2" id="KW-0547">Nucleotide-binding</keyword>
<dbReference type="EMBL" id="JBHSOG010000031">
    <property type="protein sequence ID" value="MFC5769689.1"/>
    <property type="molecule type" value="Genomic_DNA"/>
</dbReference>
<comment type="caution">
    <text evidence="2">The sequence shown here is derived from an EMBL/GenBank/DDBJ whole genome shotgun (WGS) entry which is preliminary data.</text>
</comment>
<dbReference type="GO" id="GO:0005524">
    <property type="term" value="F:ATP binding"/>
    <property type="evidence" value="ECO:0007669"/>
    <property type="project" value="UniProtKB-KW"/>
</dbReference>
<keyword evidence="3" id="KW-1185">Reference proteome</keyword>